<comment type="subcellular location">
    <subcellularLocation>
        <location evidence="1 7">Cell membrane</location>
        <topology evidence="1 7">Multi-pass membrane protein</topology>
    </subcellularLocation>
</comment>
<keyword evidence="6 7" id="KW-0472">Membrane</keyword>
<dbReference type="GO" id="GO:0031460">
    <property type="term" value="P:glycine betaine transport"/>
    <property type="evidence" value="ECO:0007669"/>
    <property type="project" value="TreeGrafter"/>
</dbReference>
<dbReference type="Gene3D" id="1.10.3720.10">
    <property type="entry name" value="MetI-like"/>
    <property type="match status" value="1"/>
</dbReference>
<dbReference type="AlphaFoldDB" id="A0A7C1AXV8"/>
<dbReference type="InterPro" id="IPR000515">
    <property type="entry name" value="MetI-like"/>
</dbReference>
<reference evidence="9" key="1">
    <citation type="journal article" date="2020" name="mSystems">
        <title>Genome- and Community-Level Interaction Insights into Carbon Utilization and Element Cycling Functions of Hydrothermarchaeota in Hydrothermal Sediment.</title>
        <authorList>
            <person name="Zhou Z."/>
            <person name="Liu Y."/>
            <person name="Xu W."/>
            <person name="Pan J."/>
            <person name="Luo Z.H."/>
            <person name="Li M."/>
        </authorList>
    </citation>
    <scope>NUCLEOTIDE SEQUENCE [LARGE SCALE GENOMIC DNA]</scope>
    <source>
        <strain evidence="9">HyVt-19</strain>
    </source>
</reference>
<dbReference type="GO" id="GO:0005275">
    <property type="term" value="F:amine transmembrane transporter activity"/>
    <property type="evidence" value="ECO:0007669"/>
    <property type="project" value="TreeGrafter"/>
</dbReference>
<gene>
    <name evidence="9" type="ORF">ENG14_02460</name>
</gene>
<keyword evidence="4 7" id="KW-0812">Transmembrane</keyword>
<feature type="transmembrane region" description="Helical" evidence="7">
    <location>
        <begin position="140"/>
        <end position="167"/>
    </location>
</feature>
<comment type="caution">
    <text evidence="9">The sequence shown here is derived from an EMBL/GenBank/DDBJ whole genome shotgun (WGS) entry which is preliminary data.</text>
</comment>
<dbReference type="GO" id="GO:0015871">
    <property type="term" value="P:choline transport"/>
    <property type="evidence" value="ECO:0007669"/>
    <property type="project" value="TreeGrafter"/>
</dbReference>
<dbReference type="Proteomes" id="UP000886355">
    <property type="component" value="Unassembled WGS sequence"/>
</dbReference>
<dbReference type="GO" id="GO:0015226">
    <property type="term" value="F:carnitine transmembrane transporter activity"/>
    <property type="evidence" value="ECO:0007669"/>
    <property type="project" value="TreeGrafter"/>
</dbReference>
<keyword evidence="5 7" id="KW-1133">Transmembrane helix</keyword>
<evidence type="ECO:0000256" key="3">
    <source>
        <dbReference type="ARBA" id="ARBA00022475"/>
    </source>
</evidence>
<organism evidence="9">
    <name type="scientific">Thermodesulforhabdus norvegica</name>
    <dbReference type="NCBI Taxonomy" id="39841"/>
    <lineage>
        <taxon>Bacteria</taxon>
        <taxon>Pseudomonadati</taxon>
        <taxon>Thermodesulfobacteriota</taxon>
        <taxon>Syntrophobacteria</taxon>
        <taxon>Syntrophobacterales</taxon>
        <taxon>Thermodesulforhabdaceae</taxon>
        <taxon>Thermodesulforhabdus</taxon>
    </lineage>
</organism>
<comment type="similarity">
    <text evidence="7">Belongs to the binding-protein-dependent transport system permease family.</text>
</comment>
<evidence type="ECO:0000256" key="6">
    <source>
        <dbReference type="ARBA" id="ARBA00023136"/>
    </source>
</evidence>
<dbReference type="EMBL" id="DQZW01000115">
    <property type="protein sequence ID" value="HDL89748.1"/>
    <property type="molecule type" value="Genomic_DNA"/>
</dbReference>
<feature type="transmembrane region" description="Helical" evidence="7">
    <location>
        <begin position="223"/>
        <end position="243"/>
    </location>
</feature>
<dbReference type="CDD" id="cd06261">
    <property type="entry name" value="TM_PBP2"/>
    <property type="match status" value="1"/>
</dbReference>
<feature type="transmembrane region" description="Helical" evidence="7">
    <location>
        <begin position="249"/>
        <end position="268"/>
    </location>
</feature>
<dbReference type="PANTHER" id="PTHR47737">
    <property type="entry name" value="GLYCINE BETAINE/PROLINE BETAINE TRANSPORT SYSTEM PERMEASE PROTEIN PROW"/>
    <property type="match status" value="1"/>
</dbReference>
<accession>A0A7C1AXV8</accession>
<keyword evidence="2 7" id="KW-0813">Transport</keyword>
<feature type="transmembrane region" description="Helical" evidence="7">
    <location>
        <begin position="97"/>
        <end position="119"/>
    </location>
</feature>
<evidence type="ECO:0000256" key="5">
    <source>
        <dbReference type="ARBA" id="ARBA00022989"/>
    </source>
</evidence>
<feature type="domain" description="ABC transmembrane type-1" evidence="8">
    <location>
        <begin position="93"/>
        <end position="272"/>
    </location>
</feature>
<dbReference type="GO" id="GO:0043190">
    <property type="term" value="C:ATP-binding cassette (ABC) transporter complex"/>
    <property type="evidence" value="ECO:0007669"/>
    <property type="project" value="TreeGrafter"/>
</dbReference>
<evidence type="ECO:0000256" key="4">
    <source>
        <dbReference type="ARBA" id="ARBA00022692"/>
    </source>
</evidence>
<dbReference type="PROSITE" id="PS50928">
    <property type="entry name" value="ABC_TM1"/>
    <property type="match status" value="1"/>
</dbReference>
<evidence type="ECO:0000256" key="1">
    <source>
        <dbReference type="ARBA" id="ARBA00004651"/>
    </source>
</evidence>
<name>A0A7C1AXV8_9BACT</name>
<feature type="transmembrane region" description="Helical" evidence="7">
    <location>
        <begin position="74"/>
        <end position="91"/>
    </location>
</feature>
<proteinExistence type="inferred from homology"/>
<sequence length="286" mass="30929">MGELTFPVRIPLGRWAETLIMWVTDNFESTFDGITKTVNVILVKIDAFFNWVPWPIMIAAVVGIAWLVSGKKTALFSAVSLFLLGAFGLWSEGMSTIALVTTSVFISVLFGLPLGILAAKSDRFDAVLRPILDGMQTIPSFVYLIPAIMLFGIGNVPGVMATVIFSLPPMVRLTNLGIRQVDAEVVEAGLAFGSTPWQLLLKIQLPLALPAIMTGVNQTVMMALSMVVVAAMIGAGGLGYKILYSIQRVNLAVGLESGLGILFIAMILDRILQGVTKKQQKVIFRE</sequence>
<dbReference type="Pfam" id="PF00528">
    <property type="entry name" value="BPD_transp_1"/>
    <property type="match status" value="1"/>
</dbReference>
<dbReference type="InterPro" id="IPR035906">
    <property type="entry name" value="MetI-like_sf"/>
</dbReference>
<dbReference type="FunFam" id="1.10.3720.10:FF:000001">
    <property type="entry name" value="Glycine betaine ABC transporter, permease"/>
    <property type="match status" value="1"/>
</dbReference>
<keyword evidence="3" id="KW-1003">Cell membrane</keyword>
<dbReference type="PANTHER" id="PTHR47737:SF1">
    <property type="entry name" value="GLYCINE BETAINE_PROLINE BETAINE TRANSPORT SYSTEM PERMEASE PROTEIN PROW"/>
    <property type="match status" value="1"/>
</dbReference>
<dbReference type="SUPFAM" id="SSF161098">
    <property type="entry name" value="MetI-like"/>
    <property type="match status" value="1"/>
</dbReference>
<evidence type="ECO:0000256" key="7">
    <source>
        <dbReference type="RuleBase" id="RU363032"/>
    </source>
</evidence>
<protein>
    <submittedName>
        <fullName evidence="9">Proline/glycine betaine ABC transporter permease</fullName>
    </submittedName>
</protein>
<evidence type="ECO:0000313" key="9">
    <source>
        <dbReference type="EMBL" id="HDL89748.1"/>
    </source>
</evidence>
<feature type="transmembrane region" description="Helical" evidence="7">
    <location>
        <begin position="48"/>
        <end position="67"/>
    </location>
</feature>
<evidence type="ECO:0000259" key="8">
    <source>
        <dbReference type="PROSITE" id="PS50928"/>
    </source>
</evidence>
<evidence type="ECO:0000256" key="2">
    <source>
        <dbReference type="ARBA" id="ARBA00022448"/>
    </source>
</evidence>